<comment type="caution">
    <text evidence="4">The sequence shown here is derived from an EMBL/GenBank/DDBJ whole genome shotgun (WGS) entry which is preliminary data.</text>
</comment>
<dbReference type="Pfam" id="PF18370">
    <property type="entry name" value="RGI_lyase"/>
    <property type="match status" value="1"/>
</dbReference>
<dbReference type="InterPro" id="IPR034641">
    <property type="entry name" value="RGL11"/>
</dbReference>
<dbReference type="InterPro" id="IPR028994">
    <property type="entry name" value="Integrin_alpha_N"/>
</dbReference>
<dbReference type="Pfam" id="PF18962">
    <property type="entry name" value="Por_Secre_tail"/>
    <property type="match status" value="1"/>
</dbReference>
<dbReference type="InterPro" id="IPR013783">
    <property type="entry name" value="Ig-like_fold"/>
</dbReference>
<dbReference type="CDD" id="cd10318">
    <property type="entry name" value="RGL11"/>
    <property type="match status" value="1"/>
</dbReference>
<feature type="domain" description="Secretion system C-terminal sorting" evidence="2">
    <location>
        <begin position="791"/>
        <end position="867"/>
    </location>
</feature>
<reference evidence="4 5" key="1">
    <citation type="journal article" date="2015" name="Microbes Environ.">
        <title>Distribution and evolution of nitrogen fixation genes in the phylum bacteroidetes.</title>
        <authorList>
            <person name="Inoue J."/>
            <person name="Oshima K."/>
            <person name="Suda W."/>
            <person name="Sakamoto M."/>
            <person name="Iino T."/>
            <person name="Noda S."/>
            <person name="Hongoh Y."/>
            <person name="Hattori M."/>
            <person name="Ohkuma M."/>
        </authorList>
    </citation>
    <scope>NUCLEOTIDE SEQUENCE [LARGE SCALE GENOMIC DNA]</scope>
    <source>
        <strain evidence="4">JCM 15548</strain>
    </source>
</reference>
<organism evidence="4 5">
    <name type="scientific">Geofilum rubicundum JCM 15548</name>
    <dbReference type="NCBI Taxonomy" id="1236989"/>
    <lineage>
        <taxon>Bacteria</taxon>
        <taxon>Pseudomonadati</taxon>
        <taxon>Bacteroidota</taxon>
        <taxon>Bacteroidia</taxon>
        <taxon>Marinilabiliales</taxon>
        <taxon>Marinilabiliaceae</taxon>
        <taxon>Geofilum</taxon>
    </lineage>
</organism>
<dbReference type="RefSeq" id="WP_162198188.1">
    <property type="nucleotide sequence ID" value="NZ_BAZW01000009.1"/>
</dbReference>
<dbReference type="Pfam" id="PF21348">
    <property type="entry name" value="RGL11_C"/>
    <property type="match status" value="1"/>
</dbReference>
<dbReference type="STRING" id="1236989.JCM15548_11638"/>
<dbReference type="NCBIfam" id="TIGR04183">
    <property type="entry name" value="Por_Secre_tail"/>
    <property type="match status" value="1"/>
</dbReference>
<dbReference type="PANTHER" id="PTHR43118">
    <property type="entry name" value="RHAMNOGALACTURONAN LYASE (EUROFUNG)"/>
    <property type="match status" value="1"/>
</dbReference>
<evidence type="ECO:0000259" key="1">
    <source>
        <dbReference type="Pfam" id="PF18370"/>
    </source>
</evidence>
<dbReference type="AlphaFoldDB" id="A0A0E9LWF5"/>
<keyword evidence="5" id="KW-1185">Reference proteome</keyword>
<dbReference type="SUPFAM" id="SSF69318">
    <property type="entry name" value="Integrin alpha N-terminal domain"/>
    <property type="match status" value="1"/>
</dbReference>
<proteinExistence type="predicted"/>
<dbReference type="InterPro" id="IPR049366">
    <property type="entry name" value="RGL11_C"/>
</dbReference>
<dbReference type="Gene3D" id="2.60.40.10">
    <property type="entry name" value="Immunoglobulins"/>
    <property type="match status" value="1"/>
</dbReference>
<accession>A0A0E9LWF5</accession>
<dbReference type="InterPro" id="IPR041624">
    <property type="entry name" value="RGI_lyase"/>
</dbReference>
<protein>
    <submittedName>
        <fullName evidence="4">Predicted rhamnogalacturonan lyase in rhamnose utilization cluster</fullName>
    </submittedName>
</protein>
<evidence type="ECO:0000259" key="3">
    <source>
        <dbReference type="Pfam" id="PF21348"/>
    </source>
</evidence>
<dbReference type="GO" id="GO:0016829">
    <property type="term" value="F:lyase activity"/>
    <property type="evidence" value="ECO:0007669"/>
    <property type="project" value="UniProtKB-KW"/>
</dbReference>
<evidence type="ECO:0000313" key="4">
    <source>
        <dbReference type="EMBL" id="GAO29451.1"/>
    </source>
</evidence>
<dbReference type="InterPro" id="IPR026444">
    <property type="entry name" value="Secre_tail"/>
</dbReference>
<dbReference type="PANTHER" id="PTHR43118:SF1">
    <property type="entry name" value="RHAMNOGALACTURONAN LYASE (EUROFUNG)"/>
    <property type="match status" value="1"/>
</dbReference>
<evidence type="ECO:0000259" key="2">
    <source>
        <dbReference type="Pfam" id="PF18962"/>
    </source>
</evidence>
<evidence type="ECO:0000313" key="5">
    <source>
        <dbReference type="Proteomes" id="UP000032900"/>
    </source>
</evidence>
<gene>
    <name evidence="4" type="ORF">JCM15548_11638</name>
</gene>
<feature type="domain" description="Rhamnogalacturonan I lyase beta-sheet" evidence="1">
    <location>
        <begin position="27"/>
        <end position="111"/>
    </location>
</feature>
<keyword evidence="4" id="KW-0456">Lyase</keyword>
<dbReference type="EMBL" id="BAZW01000009">
    <property type="protein sequence ID" value="GAO29451.1"/>
    <property type="molecule type" value="Genomic_DNA"/>
</dbReference>
<feature type="domain" description="Rhamnogalacturonan lyase family 11 C-terminal" evidence="3">
    <location>
        <begin position="123"/>
        <end position="606"/>
    </location>
</feature>
<dbReference type="Proteomes" id="UP000032900">
    <property type="component" value="Unassembled WGS sequence"/>
</dbReference>
<sequence>MMRSWIKVLASLVVLLGLWAPQALGQKQVEKLGRGAIAIREGSGYWINWRLLGDEPYATAFNIYRDGTKLNEEVIADVTAYMDADAPLGSQYIVKAVIDGVEQAEVYPARVIDNREGTGGWFDIPLKRPAQGPEGGYYHSNDASVGDLLGNGEYEIVLKWDPDNAKDNSQGGITDNVFLDGYTMDGKHLWRIDLGPNIRAGAHYTQFLVYDFDGNGKAEIMVKTAPGTKDGTGNFLSKGPAASANHNQIYRNDWGYILSGPEYITVFDGATGEELATADYWPLRGAVSSWGDNYGNRVDRFNAAVAYVDGERPTGVFQRGYYTRMTFAAWDWRDGELTRKWTFDSNTNGNGAYYSQGNHSLHVIDANGDGLHDLVTGAAVISGDGTGMHTTGFGHADATHITYMKKGDTRPMIWMPHESGSNGVLLRYADNGEVVFHYPAPGDIGRAAAAELDPQRPGFHFWASGHGLFDIKGVRVGNNPSSTNFLIWWDGNLSRELLNSNRIDRWNIGSSSGTNLLTGNGTYSNNGSKSTPTLSADLFGDWREEVIFRRSDSEALRVYTTAIQTDHKLYTLMHDPVYRAAISWQNSSYNQPPHPGFYLATDMDFPMAAPHVDVLESIARGSGQTVSDLMLFDFNGGPLWEVMPSLNGETSIFGDLNFYFSEGPEYLNQKEWIRTSMESRKLPADLTLATFVAQKDADVYVLHQKAISELPSWLNDWELVDEPVSVASAAGSKVPMNLFRKQVLAGENVVLGGNTITGASGNLMYFVVADAGVINSINTQGSIAGYELIVSPNPLNGNALVHIRLAVDQQVTLSLYDLNGRLMKVIDQGWRSSGAHSVNLNATSFAPGVYILQMVTEAGVKQQKVLIQ</sequence>
<name>A0A0E9LWF5_9BACT</name>